<dbReference type="Gene3D" id="3.30.300.70">
    <property type="entry name" value="RimP-like superfamily, N-terminal"/>
    <property type="match status" value="1"/>
</dbReference>
<dbReference type="GO" id="GO:0000028">
    <property type="term" value="P:ribosomal small subunit assembly"/>
    <property type="evidence" value="ECO:0007669"/>
    <property type="project" value="TreeGrafter"/>
</dbReference>
<organism evidence="6 7">
    <name type="scientific">Desulfofarcimen acetoxidans (strain ATCC 49208 / DSM 771 / KCTC 5769 / VKM B-1644 / 5575)</name>
    <name type="common">Desulfotomaculum acetoxidans</name>
    <dbReference type="NCBI Taxonomy" id="485916"/>
    <lineage>
        <taxon>Bacteria</taxon>
        <taxon>Bacillati</taxon>
        <taxon>Bacillota</taxon>
        <taxon>Clostridia</taxon>
        <taxon>Eubacteriales</taxon>
        <taxon>Peptococcaceae</taxon>
        <taxon>Desulfofarcimen</taxon>
    </lineage>
</organism>
<dbReference type="PANTHER" id="PTHR33867:SF1">
    <property type="entry name" value="RIBOSOME MATURATION FACTOR RIMP"/>
    <property type="match status" value="1"/>
</dbReference>
<dbReference type="FunFam" id="3.30.300.70:FF:000001">
    <property type="entry name" value="Ribosome maturation factor RimP"/>
    <property type="match status" value="1"/>
</dbReference>
<dbReference type="GO" id="GO:0005829">
    <property type="term" value="C:cytosol"/>
    <property type="evidence" value="ECO:0007669"/>
    <property type="project" value="TreeGrafter"/>
</dbReference>
<evidence type="ECO:0000259" key="4">
    <source>
        <dbReference type="Pfam" id="PF02576"/>
    </source>
</evidence>
<comment type="function">
    <text evidence="3">Required for maturation of 30S ribosomal subunits.</text>
</comment>
<comment type="similarity">
    <text evidence="3">Belongs to the RimP family.</text>
</comment>
<dbReference type="InterPro" id="IPR003728">
    <property type="entry name" value="Ribosome_maturation_RimP"/>
</dbReference>
<keyword evidence="2 3" id="KW-0690">Ribosome biogenesis</keyword>
<dbReference type="EMBL" id="CP001720">
    <property type="protein sequence ID" value="ACV63934.1"/>
    <property type="molecule type" value="Genomic_DNA"/>
</dbReference>
<gene>
    <name evidence="3" type="primary">rimP</name>
    <name evidence="6" type="ordered locus">Dtox_3192</name>
</gene>
<dbReference type="InterPro" id="IPR036847">
    <property type="entry name" value="RimP_C_sf"/>
</dbReference>
<evidence type="ECO:0000256" key="3">
    <source>
        <dbReference type="HAMAP-Rule" id="MF_01077"/>
    </source>
</evidence>
<reference evidence="6 7" key="1">
    <citation type="journal article" date="2009" name="Stand. Genomic Sci.">
        <title>Complete genome sequence of Desulfotomaculum acetoxidans type strain (5575).</title>
        <authorList>
            <person name="Spring S."/>
            <person name="Lapidus A."/>
            <person name="Schroder M."/>
            <person name="Gleim D."/>
            <person name="Sims D."/>
            <person name="Meincke L."/>
            <person name="Glavina Del Rio T."/>
            <person name="Tice H."/>
            <person name="Copeland A."/>
            <person name="Cheng J.F."/>
            <person name="Lucas S."/>
            <person name="Chen F."/>
            <person name="Nolan M."/>
            <person name="Bruce D."/>
            <person name="Goodwin L."/>
            <person name="Pitluck S."/>
            <person name="Ivanova N."/>
            <person name="Mavromatis K."/>
            <person name="Mikhailova N."/>
            <person name="Pati A."/>
            <person name="Chen A."/>
            <person name="Palaniappan K."/>
            <person name="Land M."/>
            <person name="Hauser L."/>
            <person name="Chang Y.J."/>
            <person name="Jeffries C.D."/>
            <person name="Chain P."/>
            <person name="Saunders E."/>
            <person name="Brettin T."/>
            <person name="Detter J.C."/>
            <person name="Goker M."/>
            <person name="Bristow J."/>
            <person name="Eisen J.A."/>
            <person name="Markowitz V."/>
            <person name="Hugenholtz P."/>
            <person name="Kyrpides N.C."/>
            <person name="Klenk H.P."/>
            <person name="Han C."/>
        </authorList>
    </citation>
    <scope>NUCLEOTIDE SEQUENCE [LARGE SCALE GENOMIC DNA]</scope>
    <source>
        <strain evidence="7">ATCC 49208 / DSM 771 / VKM B-1644</strain>
    </source>
</reference>
<keyword evidence="1 3" id="KW-0963">Cytoplasm</keyword>
<feature type="domain" description="Ribosome maturation factor RimP C-terminal" evidence="5">
    <location>
        <begin position="88"/>
        <end position="152"/>
    </location>
</feature>
<sequence>MAKNKLADIVEGLVAPVVEEMAMELVDVEYVKEGSQWYLRIFIDKTGGIFVDDCQAVSQKVSRLMDEKDPIPHAYILEVSSPGLDRPLKKAADYERFCGYEVVVTTYAPFNGKKSFSGRLDGLSEQGVIINVDGTEYVIPVDQVASARLAVDI</sequence>
<dbReference type="Pfam" id="PF17384">
    <property type="entry name" value="DUF150_C"/>
    <property type="match status" value="1"/>
</dbReference>
<dbReference type="CDD" id="cd01734">
    <property type="entry name" value="YlxS_C"/>
    <property type="match status" value="1"/>
</dbReference>
<dbReference type="Proteomes" id="UP000002217">
    <property type="component" value="Chromosome"/>
</dbReference>
<dbReference type="HOGENOM" id="CLU_070525_2_2_9"/>
<dbReference type="eggNOG" id="COG0779">
    <property type="taxonomic scope" value="Bacteria"/>
</dbReference>
<dbReference type="RefSeq" id="WP_015758626.1">
    <property type="nucleotide sequence ID" value="NC_013216.1"/>
</dbReference>
<evidence type="ECO:0000256" key="1">
    <source>
        <dbReference type="ARBA" id="ARBA00022490"/>
    </source>
</evidence>
<feature type="domain" description="Ribosome maturation factor RimP N-terminal" evidence="4">
    <location>
        <begin position="13"/>
        <end position="85"/>
    </location>
</feature>
<dbReference type="SUPFAM" id="SSF74942">
    <property type="entry name" value="YhbC-like, C-terminal domain"/>
    <property type="match status" value="1"/>
</dbReference>
<dbReference type="Pfam" id="PF02576">
    <property type="entry name" value="RimP_N"/>
    <property type="match status" value="1"/>
</dbReference>
<dbReference type="NCBIfam" id="NF000928">
    <property type="entry name" value="PRK00092.1-2"/>
    <property type="match status" value="1"/>
</dbReference>
<evidence type="ECO:0000259" key="5">
    <source>
        <dbReference type="Pfam" id="PF17384"/>
    </source>
</evidence>
<protein>
    <recommendedName>
        <fullName evidence="3">Ribosome maturation factor RimP</fullName>
    </recommendedName>
</protein>
<dbReference type="KEGG" id="dae:Dtox_3192"/>
<accession>C8W4P8</accession>
<keyword evidence="7" id="KW-1185">Reference proteome</keyword>
<dbReference type="GO" id="GO:0006412">
    <property type="term" value="P:translation"/>
    <property type="evidence" value="ECO:0007669"/>
    <property type="project" value="TreeGrafter"/>
</dbReference>
<dbReference type="STRING" id="485916.Dtox_3192"/>
<evidence type="ECO:0000256" key="2">
    <source>
        <dbReference type="ARBA" id="ARBA00022517"/>
    </source>
</evidence>
<dbReference type="SUPFAM" id="SSF75420">
    <property type="entry name" value="YhbC-like, N-terminal domain"/>
    <property type="match status" value="1"/>
</dbReference>
<dbReference type="InterPro" id="IPR028998">
    <property type="entry name" value="RimP_C"/>
</dbReference>
<proteinExistence type="inferred from homology"/>
<dbReference type="PANTHER" id="PTHR33867">
    <property type="entry name" value="RIBOSOME MATURATION FACTOR RIMP"/>
    <property type="match status" value="1"/>
</dbReference>
<dbReference type="HAMAP" id="MF_01077">
    <property type="entry name" value="RimP"/>
    <property type="match status" value="1"/>
</dbReference>
<dbReference type="Gene3D" id="2.30.30.180">
    <property type="entry name" value="Ribosome maturation factor RimP, C-terminal domain"/>
    <property type="match status" value="1"/>
</dbReference>
<evidence type="ECO:0000313" key="7">
    <source>
        <dbReference type="Proteomes" id="UP000002217"/>
    </source>
</evidence>
<dbReference type="AlphaFoldDB" id="C8W4P8"/>
<evidence type="ECO:0000313" key="6">
    <source>
        <dbReference type="EMBL" id="ACV63934.1"/>
    </source>
</evidence>
<dbReference type="InterPro" id="IPR035956">
    <property type="entry name" value="RimP_N_sf"/>
</dbReference>
<dbReference type="OrthoDB" id="9805006at2"/>
<dbReference type="InterPro" id="IPR028989">
    <property type="entry name" value="RimP_N"/>
</dbReference>
<name>C8W4P8_DESAS</name>
<comment type="subcellular location">
    <subcellularLocation>
        <location evidence="3">Cytoplasm</location>
    </subcellularLocation>
</comment>